<sequence length="731" mass="78814">MSGGLPNPAGYSAQLAAAAPIQESYPNPNLAVYSSVPVYEMMVRGIGVMRRRADSWLNATQILKVAGVDKGKRTKFLEKDIAQGLHEKVQGGYGRYQGTWIPFERAVELANAFGVAHLLAPLFDYTAPPPPASLSGAAPPPAITNPYASAPPLPAPPAHHQQQRQLPQQLPPQSAHDARQQGLIPETGHQMQHLHMGQKRSGDSLDQEDIKRARLELTNGFNPYPGTNGAPAAPPPPPAAPPVPSTNFRTTLKKSTKNPVDVATIDPVLLERNRTALKSIFALETEPAAGSSAPAMPDLSASFPPDLDADTPIDENLHTALHWAAALARISIVRALVNYGADLHRGNNVGETPLIRAVLVTNNSDQDSFGRLLEALGPSLRTVDDAGRSVLHHAALVAGVKGRAASARYYMETVLEYIARNEKGAFGDLIDAQDSHGDTALNIAARIGNRALVRMLLDVEADKFKANKLGLRPTDFGVEDPELVASAAEETIHNLTSSSSTSGVPQQTSTEVLQSITDKVTSLSSTFTDELRTKAEALDAKRAQLRTATRELTDQRAAVANWRARAQQADEKRQRIKNLERAIEEEDAFDWTGRTEVDGAPASQLAGPGFMYRGPASTLSNLPAGMSIEFDADPPVPAGDEGTSLVHLLRLQSWYERVEELLRQRIERLEGGNAELERKLGKIVADCCGLEEDKVEGMLEGLVRSLEADPSAMDLPRVAGFLSRVKDGSLQ</sequence>
<evidence type="ECO:0000313" key="7">
    <source>
        <dbReference type="EMBL" id="CEQ40304.1"/>
    </source>
</evidence>
<feature type="repeat" description="ANK" evidence="3">
    <location>
        <begin position="316"/>
        <end position="348"/>
    </location>
</feature>
<protein>
    <submittedName>
        <fullName evidence="7">SPOSA6832_01921-mRNA-1:cds</fullName>
    </submittedName>
</protein>
<evidence type="ECO:0000256" key="3">
    <source>
        <dbReference type="PROSITE-ProRule" id="PRU00023"/>
    </source>
</evidence>
<dbReference type="EMBL" id="CENE01000006">
    <property type="protein sequence ID" value="CEQ40304.1"/>
    <property type="molecule type" value="Genomic_DNA"/>
</dbReference>
<feature type="repeat" description="ANK" evidence="3">
    <location>
        <begin position="436"/>
        <end position="468"/>
    </location>
</feature>
<accession>A0A0D6EK14</accession>
<feature type="region of interest" description="Disordered" evidence="5">
    <location>
        <begin position="218"/>
        <end position="247"/>
    </location>
</feature>
<dbReference type="InterPro" id="IPR036770">
    <property type="entry name" value="Ankyrin_rpt-contain_sf"/>
</dbReference>
<name>A0A0D6EK14_SPOSA</name>
<reference evidence="8" key="1">
    <citation type="submission" date="2015-02" db="EMBL/GenBank/DDBJ databases">
        <authorList>
            <person name="Gon?alves P."/>
        </authorList>
    </citation>
    <scope>NUCLEOTIDE SEQUENCE [LARGE SCALE GENOMIC DNA]</scope>
</reference>
<gene>
    <name evidence="7" type="primary">SPOSA6832_01921</name>
</gene>
<evidence type="ECO:0000256" key="2">
    <source>
        <dbReference type="ARBA" id="ARBA00023043"/>
    </source>
</evidence>
<dbReference type="InterPro" id="IPR003163">
    <property type="entry name" value="Tscrpt_reg_HTH_APSES-type"/>
</dbReference>
<feature type="compositionally biased region" description="Low complexity" evidence="5">
    <location>
        <begin position="158"/>
        <end position="175"/>
    </location>
</feature>
<feature type="coiled-coil region" evidence="4">
    <location>
        <begin position="528"/>
        <end position="589"/>
    </location>
</feature>
<dbReference type="InterPro" id="IPR002110">
    <property type="entry name" value="Ankyrin_rpt"/>
</dbReference>
<dbReference type="InterPro" id="IPR018004">
    <property type="entry name" value="KilA/APSES_HTH"/>
</dbReference>
<dbReference type="GO" id="GO:0033309">
    <property type="term" value="C:SBF transcription complex"/>
    <property type="evidence" value="ECO:0007669"/>
    <property type="project" value="TreeGrafter"/>
</dbReference>
<keyword evidence="2 3" id="KW-0040">ANK repeat</keyword>
<evidence type="ECO:0000256" key="4">
    <source>
        <dbReference type="SAM" id="Coils"/>
    </source>
</evidence>
<dbReference type="InterPro" id="IPR051642">
    <property type="entry name" value="SWI6-like"/>
</dbReference>
<evidence type="ECO:0000313" key="8">
    <source>
        <dbReference type="Proteomes" id="UP000243876"/>
    </source>
</evidence>
<feature type="region of interest" description="Disordered" evidence="5">
    <location>
        <begin position="134"/>
        <end position="179"/>
    </location>
</feature>
<evidence type="ECO:0000259" key="6">
    <source>
        <dbReference type="PROSITE" id="PS51299"/>
    </source>
</evidence>
<dbReference type="SUPFAM" id="SSF54616">
    <property type="entry name" value="DNA-binding domain of Mlu1-box binding protein MBP1"/>
    <property type="match status" value="1"/>
</dbReference>
<feature type="domain" description="HTH APSES-type" evidence="6">
    <location>
        <begin position="28"/>
        <end position="135"/>
    </location>
</feature>
<dbReference type="Pfam" id="PF04383">
    <property type="entry name" value="KilA-N"/>
    <property type="match status" value="1"/>
</dbReference>
<dbReference type="OrthoDB" id="6718656at2759"/>
<dbReference type="InterPro" id="IPR036887">
    <property type="entry name" value="HTH_APSES_sf"/>
</dbReference>
<dbReference type="Gene3D" id="3.10.260.10">
    <property type="entry name" value="Transcription regulator HTH, APSES-type DNA-binding domain"/>
    <property type="match status" value="1"/>
</dbReference>
<proteinExistence type="predicted"/>
<organism evidence="7 8">
    <name type="scientific">Sporidiobolus salmonicolor</name>
    <name type="common">Yeast-like fungus</name>
    <name type="synonym">Sporobolomyces salmonicolor</name>
    <dbReference type="NCBI Taxonomy" id="5005"/>
    <lineage>
        <taxon>Eukaryota</taxon>
        <taxon>Fungi</taxon>
        <taxon>Dikarya</taxon>
        <taxon>Basidiomycota</taxon>
        <taxon>Pucciniomycotina</taxon>
        <taxon>Microbotryomycetes</taxon>
        <taxon>Sporidiobolales</taxon>
        <taxon>Sporidiobolaceae</taxon>
        <taxon>Sporobolomyces</taxon>
    </lineage>
</organism>
<feature type="compositionally biased region" description="Pro residues" evidence="5">
    <location>
        <begin position="134"/>
        <end position="157"/>
    </location>
</feature>
<dbReference type="SMART" id="SM00248">
    <property type="entry name" value="ANK"/>
    <property type="match status" value="2"/>
</dbReference>
<dbReference type="PROSITE" id="PS50297">
    <property type="entry name" value="ANK_REP_REGION"/>
    <property type="match status" value="2"/>
</dbReference>
<dbReference type="Gene3D" id="1.25.40.20">
    <property type="entry name" value="Ankyrin repeat-containing domain"/>
    <property type="match status" value="1"/>
</dbReference>
<dbReference type="GO" id="GO:0003677">
    <property type="term" value="F:DNA binding"/>
    <property type="evidence" value="ECO:0007669"/>
    <property type="project" value="InterPro"/>
</dbReference>
<keyword evidence="8" id="KW-1185">Reference proteome</keyword>
<dbReference type="PROSITE" id="PS51299">
    <property type="entry name" value="HTH_APSES"/>
    <property type="match status" value="1"/>
</dbReference>
<dbReference type="PANTHER" id="PTHR43828:SF3">
    <property type="entry name" value="CHROMO DOMAIN-CONTAINING PROTEIN"/>
    <property type="match status" value="1"/>
</dbReference>
<dbReference type="GO" id="GO:0001228">
    <property type="term" value="F:DNA-binding transcription activator activity, RNA polymerase II-specific"/>
    <property type="evidence" value="ECO:0007669"/>
    <property type="project" value="UniProtKB-ARBA"/>
</dbReference>
<dbReference type="PANTHER" id="PTHR43828">
    <property type="entry name" value="ASPARAGINASE"/>
    <property type="match status" value="1"/>
</dbReference>
<dbReference type="PROSITE" id="PS50088">
    <property type="entry name" value="ANK_REPEAT"/>
    <property type="match status" value="2"/>
</dbReference>
<dbReference type="GO" id="GO:0030907">
    <property type="term" value="C:MBF transcription complex"/>
    <property type="evidence" value="ECO:0007669"/>
    <property type="project" value="TreeGrafter"/>
</dbReference>
<dbReference type="Proteomes" id="UP000243876">
    <property type="component" value="Unassembled WGS sequence"/>
</dbReference>
<evidence type="ECO:0000256" key="5">
    <source>
        <dbReference type="SAM" id="MobiDB-lite"/>
    </source>
</evidence>
<dbReference type="Pfam" id="PF00023">
    <property type="entry name" value="Ank"/>
    <property type="match status" value="2"/>
</dbReference>
<dbReference type="SUPFAM" id="SSF48403">
    <property type="entry name" value="Ankyrin repeat"/>
    <property type="match status" value="1"/>
</dbReference>
<keyword evidence="4" id="KW-0175">Coiled coil</keyword>
<feature type="compositionally biased region" description="Pro residues" evidence="5">
    <location>
        <begin position="232"/>
        <end position="244"/>
    </location>
</feature>
<keyword evidence="1" id="KW-0677">Repeat</keyword>
<dbReference type="AlphaFoldDB" id="A0A0D6EK14"/>
<evidence type="ECO:0000256" key="1">
    <source>
        <dbReference type="ARBA" id="ARBA00022737"/>
    </source>
</evidence>
<dbReference type="SMART" id="SM01252">
    <property type="entry name" value="KilA-N"/>
    <property type="match status" value="1"/>
</dbReference>